<accession>A0A6V7UP71</accession>
<name>A0A6V7UP71_MELEN</name>
<sequence>MLTLIPMVKNVMVKNVITIKYAQNFVIKPKKIMKINSLVASMATNVQRDIHAIMDVKINLICNLAILSNILVLQIIFVNLVEFVSQNRATKRSSKIDEMIKFKKKPAMCPRIE</sequence>
<protein>
    <submittedName>
        <fullName evidence="2">Uncharacterized protein</fullName>
    </submittedName>
</protein>
<evidence type="ECO:0000313" key="2">
    <source>
        <dbReference type="EMBL" id="CAD2162507.1"/>
    </source>
</evidence>
<dbReference type="Proteomes" id="UP000580250">
    <property type="component" value="Unassembled WGS sequence"/>
</dbReference>
<gene>
    <name evidence="2" type="ORF">MENT_LOCUS15446</name>
</gene>
<comment type="caution">
    <text evidence="2">The sequence shown here is derived from an EMBL/GenBank/DDBJ whole genome shotgun (WGS) entry which is preliminary data.</text>
</comment>
<evidence type="ECO:0000256" key="1">
    <source>
        <dbReference type="SAM" id="Phobius"/>
    </source>
</evidence>
<dbReference type="AlphaFoldDB" id="A0A6V7UP71"/>
<organism evidence="2 3">
    <name type="scientific">Meloidogyne enterolobii</name>
    <name type="common">Root-knot nematode worm</name>
    <name type="synonym">Meloidogyne mayaguensis</name>
    <dbReference type="NCBI Taxonomy" id="390850"/>
    <lineage>
        <taxon>Eukaryota</taxon>
        <taxon>Metazoa</taxon>
        <taxon>Ecdysozoa</taxon>
        <taxon>Nematoda</taxon>
        <taxon>Chromadorea</taxon>
        <taxon>Rhabditida</taxon>
        <taxon>Tylenchina</taxon>
        <taxon>Tylenchomorpha</taxon>
        <taxon>Tylenchoidea</taxon>
        <taxon>Meloidogynidae</taxon>
        <taxon>Meloidogyninae</taxon>
        <taxon>Meloidogyne</taxon>
    </lineage>
</organism>
<keyword evidence="1" id="KW-0472">Membrane</keyword>
<feature type="transmembrane region" description="Helical" evidence="1">
    <location>
        <begin position="64"/>
        <end position="85"/>
    </location>
</feature>
<evidence type="ECO:0000313" key="3">
    <source>
        <dbReference type="Proteomes" id="UP000580250"/>
    </source>
</evidence>
<keyword evidence="1" id="KW-0812">Transmembrane</keyword>
<dbReference type="EMBL" id="CAJEWN010000092">
    <property type="protein sequence ID" value="CAD2162507.1"/>
    <property type="molecule type" value="Genomic_DNA"/>
</dbReference>
<reference evidence="2 3" key="1">
    <citation type="submission" date="2020-08" db="EMBL/GenBank/DDBJ databases">
        <authorList>
            <person name="Koutsovoulos G."/>
            <person name="Danchin GJ E."/>
        </authorList>
    </citation>
    <scope>NUCLEOTIDE SEQUENCE [LARGE SCALE GENOMIC DNA]</scope>
</reference>
<proteinExistence type="predicted"/>
<keyword evidence="1" id="KW-1133">Transmembrane helix</keyword>